<dbReference type="SUPFAM" id="SSF57424">
    <property type="entry name" value="LDL receptor-like module"/>
    <property type="match status" value="1"/>
</dbReference>
<dbReference type="InterPro" id="IPR042333">
    <property type="entry name" value="LRAD2/Mig-13-like"/>
</dbReference>
<evidence type="ECO:0000313" key="5">
    <source>
        <dbReference type="Proteomes" id="UP000735302"/>
    </source>
</evidence>
<evidence type="ECO:0000256" key="1">
    <source>
        <dbReference type="ARBA" id="ARBA00023157"/>
    </source>
</evidence>
<dbReference type="PANTHER" id="PTHR24652:SF67">
    <property type="entry name" value="LOW-DENSITY LIPOPROTEIN RECEPTOR CLASS A DOMAIN-CONTAINING PROTEIN 2"/>
    <property type="match status" value="1"/>
</dbReference>
<dbReference type="SMART" id="SM00192">
    <property type="entry name" value="LDLa"/>
    <property type="match status" value="1"/>
</dbReference>
<name>A0AAV3ZRP1_9GAST</name>
<dbReference type="Gene3D" id="4.10.400.10">
    <property type="entry name" value="Low-density Lipoprotein Receptor"/>
    <property type="match status" value="1"/>
</dbReference>
<dbReference type="InterPro" id="IPR002172">
    <property type="entry name" value="LDrepeatLR_classA_rpt"/>
</dbReference>
<comment type="caution">
    <text evidence="4">The sequence shown here is derived from an EMBL/GenBank/DDBJ whole genome shotgun (WGS) entry which is preliminary data.</text>
</comment>
<keyword evidence="3" id="KW-0472">Membrane</keyword>
<dbReference type="CDD" id="cd00112">
    <property type="entry name" value="LDLa"/>
    <property type="match status" value="1"/>
</dbReference>
<evidence type="ECO:0000313" key="4">
    <source>
        <dbReference type="EMBL" id="GFN97517.1"/>
    </source>
</evidence>
<dbReference type="PANTHER" id="PTHR24652">
    <property type="entry name" value="LOW-DENSITY LIPOPROTEIN RECEPTOR CLASS A DOMAIN-CONTAINING PROTEIN 2"/>
    <property type="match status" value="1"/>
</dbReference>
<feature type="transmembrane region" description="Helical" evidence="3">
    <location>
        <begin position="173"/>
        <end position="193"/>
    </location>
</feature>
<organism evidence="4 5">
    <name type="scientific">Plakobranchus ocellatus</name>
    <dbReference type="NCBI Taxonomy" id="259542"/>
    <lineage>
        <taxon>Eukaryota</taxon>
        <taxon>Metazoa</taxon>
        <taxon>Spiralia</taxon>
        <taxon>Lophotrochozoa</taxon>
        <taxon>Mollusca</taxon>
        <taxon>Gastropoda</taxon>
        <taxon>Heterobranchia</taxon>
        <taxon>Euthyneura</taxon>
        <taxon>Panpulmonata</taxon>
        <taxon>Sacoglossa</taxon>
        <taxon>Placobranchoidea</taxon>
        <taxon>Plakobranchidae</taxon>
        <taxon>Plakobranchus</taxon>
    </lineage>
</organism>
<dbReference type="Proteomes" id="UP000735302">
    <property type="component" value="Unassembled WGS sequence"/>
</dbReference>
<protein>
    <submittedName>
        <fullName evidence="4">Suppressor of tumorigenicity 14 protein-like isoform x2</fullName>
    </submittedName>
</protein>
<dbReference type="EMBL" id="BLXT01002786">
    <property type="protein sequence ID" value="GFN97517.1"/>
    <property type="molecule type" value="Genomic_DNA"/>
</dbReference>
<dbReference type="InterPro" id="IPR036055">
    <property type="entry name" value="LDL_receptor-like_sf"/>
</dbReference>
<keyword evidence="3" id="KW-1133">Transmembrane helix</keyword>
<sequence>MRTPACNTFFRGVPAAFLEGVGGAEMGIGVCDVSLSTSQHAVWLVRLERAVVLDCDVYIQVFDSHFSPSNGKALLTYGCADPDPGVLQINSTTLTVRLKHNNSTEYSFTIVATSAKRLSTPDAACPGFKCKNGACIPKSLLCDTVDNCFDLSDESPNGTSHCKGLWPFQGENWGVLASVLGAAVVFGITAACCRHIRSKRKDSFDDLYELNEGPYVHKYGGCECDPFPKIGFQTELHHFFPLCYRND</sequence>
<dbReference type="PROSITE" id="PS50068">
    <property type="entry name" value="LDLRA_2"/>
    <property type="match status" value="1"/>
</dbReference>
<comment type="caution">
    <text evidence="2">Lacks conserved residue(s) required for the propagation of feature annotation.</text>
</comment>
<proteinExistence type="predicted"/>
<dbReference type="AlphaFoldDB" id="A0AAV3ZRP1"/>
<keyword evidence="1 2" id="KW-1015">Disulfide bond</keyword>
<dbReference type="Pfam" id="PF00057">
    <property type="entry name" value="Ldl_recept_a"/>
    <property type="match status" value="1"/>
</dbReference>
<gene>
    <name evidence="4" type="ORF">PoB_002402300</name>
</gene>
<reference evidence="4 5" key="1">
    <citation type="journal article" date="2021" name="Elife">
        <title>Chloroplast acquisition without the gene transfer in kleptoplastic sea slugs, Plakobranchus ocellatus.</title>
        <authorList>
            <person name="Maeda T."/>
            <person name="Takahashi S."/>
            <person name="Yoshida T."/>
            <person name="Shimamura S."/>
            <person name="Takaki Y."/>
            <person name="Nagai Y."/>
            <person name="Toyoda A."/>
            <person name="Suzuki Y."/>
            <person name="Arimoto A."/>
            <person name="Ishii H."/>
            <person name="Satoh N."/>
            <person name="Nishiyama T."/>
            <person name="Hasebe M."/>
            <person name="Maruyama T."/>
            <person name="Minagawa J."/>
            <person name="Obokata J."/>
            <person name="Shigenobu S."/>
        </authorList>
    </citation>
    <scope>NUCLEOTIDE SEQUENCE [LARGE SCALE GENOMIC DNA]</scope>
</reference>
<feature type="disulfide bond" evidence="2">
    <location>
        <begin position="130"/>
        <end position="148"/>
    </location>
</feature>
<evidence type="ECO:0000256" key="2">
    <source>
        <dbReference type="PROSITE-ProRule" id="PRU00124"/>
    </source>
</evidence>
<evidence type="ECO:0000256" key="3">
    <source>
        <dbReference type="SAM" id="Phobius"/>
    </source>
</evidence>
<keyword evidence="3" id="KW-0812">Transmembrane</keyword>
<accession>A0AAV3ZRP1</accession>
<keyword evidence="5" id="KW-1185">Reference proteome</keyword>